<evidence type="ECO:0000313" key="6">
    <source>
        <dbReference type="EMBL" id="KHF25338.1"/>
    </source>
</evidence>
<protein>
    <submittedName>
        <fullName evidence="6">Alpha-amylase/alpha-mannosidase</fullName>
    </submittedName>
    <submittedName>
        <fullName evidence="7">Glycoside hydrolase</fullName>
    </submittedName>
</protein>
<sequence>MGAVKLNLVLCWHMHQPHYREGVDGEYSLPWVYLHGIKDYTDMAAHLENNPGMRSVVNFAPVLLEQIDDYAHQLKDYFDHGKATSDPFLNQLIGAVAIPQDANGRSELVGHCLRCNAPRMIEPYAVFHGLVRWFDHFEEFDVASDARAVEILNYLDEQYFIDLICWYHISWLGESVRSDERVVRLMEKERGFTDDDRRQLAEVIHDSLNGLIDRYRALADSGQIELSMTPYGHPIVPLLHDFENMRCALPDAPVPMAEGYPGGSERSRWHMDKGIELFQHYFGRRPQGVWLSEGGVSSDALKLLDEYQMRWTATGEGVWRNSCHLSKHDAEDINTKKGLFSPHSHNSDKVRVFFRDDGLSDLIGFEYSKWDTHDAVADFMQHLNNIADSIGDDADQRVVSVILDGENAWEYYYANGALFLDGLYKACASSDRIALRTFSEVADLEARALTELCPGSWVYGSFSTWIGEKDKNLAWDYLVAAKQVYDEAVASGKLSDEQKREATQQLAVCEASDWFWWFGDYNPSDSVRDFEQLFRLQLRRLYSLLQLTPPAVLEQPLSSGGGHGEHSGTMRRTV</sequence>
<dbReference type="InterPro" id="IPR052046">
    <property type="entry name" value="GH57_Enzymes"/>
</dbReference>
<dbReference type="PANTHER" id="PTHR36306">
    <property type="entry name" value="ALPHA-AMYLASE-RELATED-RELATED"/>
    <property type="match status" value="1"/>
</dbReference>
<dbReference type="CDD" id="cd10796">
    <property type="entry name" value="GH57N_APU"/>
    <property type="match status" value="1"/>
</dbReference>
<dbReference type="GO" id="GO:0005975">
    <property type="term" value="P:carbohydrate metabolic process"/>
    <property type="evidence" value="ECO:0007669"/>
    <property type="project" value="InterPro"/>
</dbReference>
<feature type="domain" description="Glycoside hydrolase family 57 N-terminal" evidence="5">
    <location>
        <begin position="10"/>
        <end position="443"/>
    </location>
</feature>
<dbReference type="OrthoDB" id="9759321at2"/>
<comment type="caution">
    <text evidence="6">The sequence shown here is derived from an EMBL/GenBank/DDBJ whole genome shotgun (WGS) entry which is preliminary data.</text>
</comment>
<evidence type="ECO:0000256" key="1">
    <source>
        <dbReference type="ARBA" id="ARBA00006821"/>
    </source>
</evidence>
<dbReference type="SUPFAM" id="SSF88713">
    <property type="entry name" value="Glycoside hydrolase/deacetylase"/>
    <property type="match status" value="1"/>
</dbReference>
<dbReference type="Proteomes" id="UP000190962">
    <property type="component" value="Unassembled WGS sequence"/>
</dbReference>
<comment type="similarity">
    <text evidence="1 3">Belongs to the glycosyl hydrolase 57 family.</text>
</comment>
<evidence type="ECO:0000256" key="4">
    <source>
        <dbReference type="SAM" id="MobiDB-lite"/>
    </source>
</evidence>
<dbReference type="RefSeq" id="WP_043117562.1">
    <property type="nucleotide sequence ID" value="NZ_JRAA01000002.1"/>
</dbReference>
<dbReference type="InterPro" id="IPR027291">
    <property type="entry name" value="Glyco_hydro_38_N_sf"/>
</dbReference>
<dbReference type="InterPro" id="IPR004300">
    <property type="entry name" value="Glyco_hydro_57_N"/>
</dbReference>
<evidence type="ECO:0000313" key="8">
    <source>
        <dbReference type="Proteomes" id="UP000030856"/>
    </source>
</evidence>
<dbReference type="Pfam" id="PF03065">
    <property type="entry name" value="Glyco_hydro_57"/>
    <property type="match status" value="1"/>
</dbReference>
<keyword evidence="7" id="KW-0378">Hydrolase</keyword>
<evidence type="ECO:0000313" key="7">
    <source>
        <dbReference type="EMBL" id="OOY35125.1"/>
    </source>
</evidence>
<keyword evidence="8" id="KW-1185">Reference proteome</keyword>
<dbReference type="eggNOG" id="COG1449">
    <property type="taxonomic scope" value="Bacteria"/>
</dbReference>
<dbReference type="EMBL" id="JRAA01000002">
    <property type="protein sequence ID" value="KHF25338.1"/>
    <property type="molecule type" value="Genomic_DNA"/>
</dbReference>
<dbReference type="STRING" id="2340.JV46_06610"/>
<organism evidence="6 8">
    <name type="scientific">Solemya velum gill symbiont</name>
    <dbReference type="NCBI Taxonomy" id="2340"/>
    <lineage>
        <taxon>Bacteria</taxon>
        <taxon>Pseudomonadati</taxon>
        <taxon>Pseudomonadota</taxon>
        <taxon>Gammaproteobacteria</taxon>
        <taxon>sulfur-oxidizing symbionts</taxon>
    </lineage>
</organism>
<dbReference type="PATRIC" id="fig|2340.3.peg.1959"/>
<evidence type="ECO:0000313" key="9">
    <source>
        <dbReference type="Proteomes" id="UP000190962"/>
    </source>
</evidence>
<keyword evidence="2 3" id="KW-0119">Carbohydrate metabolism</keyword>
<feature type="region of interest" description="Disordered" evidence="4">
    <location>
        <begin position="555"/>
        <end position="574"/>
    </location>
</feature>
<dbReference type="Proteomes" id="UP000030856">
    <property type="component" value="Unassembled WGS sequence"/>
</dbReference>
<evidence type="ECO:0000256" key="2">
    <source>
        <dbReference type="ARBA" id="ARBA00023277"/>
    </source>
</evidence>
<dbReference type="AlphaFoldDB" id="A0A0B0H577"/>
<evidence type="ECO:0000256" key="3">
    <source>
        <dbReference type="RuleBase" id="RU361196"/>
    </source>
</evidence>
<dbReference type="EMBL" id="MPNX01000007">
    <property type="protein sequence ID" value="OOY35125.1"/>
    <property type="molecule type" value="Genomic_DNA"/>
</dbReference>
<dbReference type="GO" id="GO:0016787">
    <property type="term" value="F:hydrolase activity"/>
    <property type="evidence" value="ECO:0007669"/>
    <property type="project" value="UniProtKB-KW"/>
</dbReference>
<accession>A0A0B0H577</accession>
<gene>
    <name evidence="7" type="ORF">BOV88_06305</name>
    <name evidence="6" type="ORF">JV46_06610</name>
</gene>
<dbReference type="Gene3D" id="3.20.110.10">
    <property type="entry name" value="Glycoside hydrolase 38, N terminal domain"/>
    <property type="match status" value="1"/>
</dbReference>
<name>A0A0B0H577_SOVGS</name>
<dbReference type="PANTHER" id="PTHR36306:SF1">
    <property type="entry name" value="ALPHA-AMYLASE-RELATED"/>
    <property type="match status" value="1"/>
</dbReference>
<proteinExistence type="inferred from homology"/>
<reference evidence="6 8" key="1">
    <citation type="journal article" date="2014" name="BMC Genomics">
        <title>The genome of the intracellular bacterium of the coastal bivalve, Solemya velum: a blueprint for thriving in and out of symbiosis.</title>
        <authorList>
            <person name="Dmytrenko O."/>
            <person name="Russell S.L."/>
            <person name="Loo W.T."/>
            <person name="Fontanez K.M."/>
            <person name="Liao L."/>
            <person name="Roeselers G."/>
            <person name="Sharma R."/>
            <person name="Stewart F.J."/>
            <person name="Newton I.L."/>
            <person name="Woyke T."/>
            <person name="Wu D."/>
            <person name="Lang J.M."/>
            <person name="Eisen J.A."/>
            <person name="Cavanaugh C.M."/>
        </authorList>
    </citation>
    <scope>NUCLEOTIDE SEQUENCE [LARGE SCALE GENOMIC DNA]</scope>
    <source>
        <strain evidence="6 8">WH</strain>
    </source>
</reference>
<dbReference type="InterPro" id="IPR011330">
    <property type="entry name" value="Glyco_hydro/deAcase_b/a-brl"/>
</dbReference>
<reference evidence="7 9" key="2">
    <citation type="submission" date="2016-11" db="EMBL/GenBank/DDBJ databases">
        <title>Mixed transmission modes and dynamic genome evolution in an obligate animal-bacterial symbiosis.</title>
        <authorList>
            <person name="Russell S.L."/>
            <person name="Corbett-Detig R.B."/>
            <person name="Cavanaugh C.M."/>
        </authorList>
    </citation>
    <scope>NUCLEOTIDE SEQUENCE [LARGE SCALE GENOMIC DNA]</scope>
    <source>
        <strain evidence="7">MA-KB16</strain>
    </source>
</reference>
<evidence type="ECO:0000259" key="5">
    <source>
        <dbReference type="Pfam" id="PF03065"/>
    </source>
</evidence>